<dbReference type="PANTHER" id="PTHR34688:SF2">
    <property type="entry name" value="CYTOCHROME C6, CHLOROPLASTIC"/>
    <property type="match status" value="1"/>
</dbReference>
<dbReference type="Pfam" id="PF13442">
    <property type="entry name" value="Cytochrome_CBB3"/>
    <property type="match status" value="1"/>
</dbReference>
<evidence type="ECO:0000256" key="2">
    <source>
        <dbReference type="ARBA" id="ARBA00004456"/>
    </source>
</evidence>
<dbReference type="GO" id="GO:0005506">
    <property type="term" value="F:iron ion binding"/>
    <property type="evidence" value="ECO:0007669"/>
    <property type="project" value="InterPro"/>
</dbReference>
<comment type="subcellular location">
    <subcellularLocation>
        <location evidence="2">Plastid</location>
        <location evidence="2">Chloroplast thylakoid lumen</location>
    </subcellularLocation>
</comment>
<dbReference type="PROSITE" id="PS51007">
    <property type="entry name" value="CYTC"/>
    <property type="match status" value="1"/>
</dbReference>
<dbReference type="GO" id="GO:0009543">
    <property type="term" value="C:chloroplast thylakoid lumen"/>
    <property type="evidence" value="ECO:0007669"/>
    <property type="project" value="UniProtKB-SubCell"/>
</dbReference>
<evidence type="ECO:0000256" key="13">
    <source>
        <dbReference type="ARBA" id="ARBA00033211"/>
    </source>
</evidence>
<sequence>MQTTVSFRAASSKASVAPRAPRRMAVAVRATQAPAESSMVEKVDRVAGLARVISTAATGVLVAACLTLSAQTTAAHADADLALGQQVFEGNCAACHAGGNNNVIPDHTLRKAAIEQFLDGGFKLEAIKYQVENGKGAMPAWDGRLSEEEIDSVSAYVYDKAANDSW</sequence>
<keyword evidence="8" id="KW-0249">Electron transport</keyword>
<organism evidence="16">
    <name type="scientific">Pediastrum duplex</name>
    <name type="common">Green alga</name>
    <dbReference type="NCBI Taxonomy" id="3105"/>
    <lineage>
        <taxon>Eukaryota</taxon>
        <taxon>Viridiplantae</taxon>
        <taxon>Chlorophyta</taxon>
        <taxon>core chlorophytes</taxon>
        <taxon>Chlorophyceae</taxon>
        <taxon>CS clade</taxon>
        <taxon>Sphaeropleales</taxon>
        <taxon>Hydrodictyaceae</taxon>
        <taxon>Pediastrum</taxon>
    </lineage>
</organism>
<evidence type="ECO:0000259" key="15">
    <source>
        <dbReference type="PROSITE" id="PS51007"/>
    </source>
</evidence>
<evidence type="ECO:0000256" key="6">
    <source>
        <dbReference type="ARBA" id="ARBA00022617"/>
    </source>
</evidence>
<gene>
    <name evidence="16" type="primary">CYC6</name>
</gene>
<evidence type="ECO:0000313" key="16">
    <source>
        <dbReference type="EMBL" id="BAF98275.1"/>
    </source>
</evidence>
<accession>A9ZPL7</accession>
<dbReference type="Gene3D" id="1.10.760.10">
    <property type="entry name" value="Cytochrome c-like domain"/>
    <property type="match status" value="1"/>
</dbReference>
<proteinExistence type="inferred from homology"/>
<comment type="similarity">
    <text evidence="3">Belongs to the cytochrome c family. PetJ subfamily.</text>
</comment>
<dbReference type="GO" id="GO:0009055">
    <property type="term" value="F:electron transfer activity"/>
    <property type="evidence" value="ECO:0007669"/>
    <property type="project" value="InterPro"/>
</dbReference>
<dbReference type="GO" id="GO:0020037">
    <property type="term" value="F:heme binding"/>
    <property type="evidence" value="ECO:0007669"/>
    <property type="project" value="InterPro"/>
</dbReference>
<dbReference type="InterPro" id="IPR023655">
    <property type="entry name" value="Cyt_C6"/>
</dbReference>
<dbReference type="InterPro" id="IPR036909">
    <property type="entry name" value="Cyt_c-like_dom_sf"/>
</dbReference>
<protein>
    <recommendedName>
        <fullName evidence="13">Cytochrome c-553</fullName>
    </recommendedName>
    <alternativeName>
        <fullName evidence="12">Cytochrome c553</fullName>
    </alternativeName>
    <alternativeName>
        <fullName evidence="11">Soluble cytochrome f</fullName>
    </alternativeName>
</protein>
<dbReference type="SUPFAM" id="SSF46626">
    <property type="entry name" value="Cytochrome c"/>
    <property type="match status" value="1"/>
</dbReference>
<dbReference type="InterPro" id="IPR009056">
    <property type="entry name" value="Cyt_c-like_dom"/>
</dbReference>
<dbReference type="InterPro" id="IPR008168">
    <property type="entry name" value="Cyt_C_IC"/>
</dbReference>
<evidence type="ECO:0000256" key="12">
    <source>
        <dbReference type="ARBA" id="ARBA00031247"/>
    </source>
</evidence>
<evidence type="ECO:0000256" key="5">
    <source>
        <dbReference type="ARBA" id="ARBA00022531"/>
    </source>
</evidence>
<name>A9ZPL7_PEDDU</name>
<evidence type="ECO:0000256" key="10">
    <source>
        <dbReference type="ARBA" id="ARBA00023078"/>
    </source>
</evidence>
<keyword evidence="10" id="KW-0793">Thylakoid</keyword>
<evidence type="ECO:0000256" key="3">
    <source>
        <dbReference type="ARBA" id="ARBA00009650"/>
    </source>
</evidence>
<dbReference type="EMBL" id="AB334305">
    <property type="protein sequence ID" value="BAF98275.1"/>
    <property type="molecule type" value="Genomic_DNA"/>
</dbReference>
<evidence type="ECO:0000256" key="7">
    <source>
        <dbReference type="ARBA" id="ARBA00022723"/>
    </source>
</evidence>
<keyword evidence="4" id="KW-0813">Transport</keyword>
<evidence type="ECO:0000256" key="11">
    <source>
        <dbReference type="ARBA" id="ARBA00030448"/>
    </source>
</evidence>
<evidence type="ECO:0000256" key="9">
    <source>
        <dbReference type="ARBA" id="ARBA00023004"/>
    </source>
</evidence>
<keyword evidence="6 14" id="KW-0349">Heme</keyword>
<dbReference type="GO" id="GO:0015979">
    <property type="term" value="P:photosynthesis"/>
    <property type="evidence" value="ECO:0007669"/>
    <property type="project" value="UniProtKB-KW"/>
</dbReference>
<evidence type="ECO:0000256" key="14">
    <source>
        <dbReference type="PROSITE-ProRule" id="PRU00433"/>
    </source>
</evidence>
<feature type="domain" description="Cytochrome c" evidence="15">
    <location>
        <begin position="79"/>
        <end position="161"/>
    </location>
</feature>
<evidence type="ECO:0000256" key="1">
    <source>
        <dbReference type="ARBA" id="ARBA00002347"/>
    </source>
</evidence>
<evidence type="ECO:0000256" key="8">
    <source>
        <dbReference type="ARBA" id="ARBA00022982"/>
    </source>
</evidence>
<dbReference type="AlphaFoldDB" id="A9ZPL7"/>
<keyword evidence="7 14" id="KW-0479">Metal-binding</keyword>
<evidence type="ECO:0000256" key="4">
    <source>
        <dbReference type="ARBA" id="ARBA00022448"/>
    </source>
</evidence>
<keyword evidence="5" id="KW-0602">Photosynthesis</keyword>
<reference evidence="16" key="1">
    <citation type="submission" date="2007-07" db="EMBL/GenBank/DDBJ databases">
        <title>Pediastrum boryanum CYC6 gene for cytochrome c6.</title>
        <authorList>
            <person name="Nakamura M."/>
            <person name="Yoshizaki F."/>
            <person name="Takayanagi S."/>
            <person name="Oka K."/>
        </authorList>
    </citation>
    <scope>NUCLEOTIDE SEQUENCE</scope>
    <source>
        <strain evidence="16">NIES-213</strain>
    </source>
</reference>
<comment type="function">
    <text evidence="1">Functions as an electron carrier between membrane-bound cytochrome b6-f and photosystem I in oxygenic photosynthesis.</text>
</comment>
<dbReference type="PANTHER" id="PTHR34688">
    <property type="entry name" value="CYTOCHROME C6, CHLOROPLASTIC"/>
    <property type="match status" value="1"/>
</dbReference>
<keyword evidence="9 14" id="KW-0408">Iron</keyword>
<dbReference type="PRINTS" id="PR00605">
    <property type="entry name" value="CYTCHROMECIC"/>
</dbReference>